<organism evidence="2 3">
    <name type="scientific">Thiorhodovibrio winogradskyi</name>
    <dbReference type="NCBI Taxonomy" id="77007"/>
    <lineage>
        <taxon>Bacteria</taxon>
        <taxon>Pseudomonadati</taxon>
        <taxon>Pseudomonadota</taxon>
        <taxon>Gammaproteobacteria</taxon>
        <taxon>Chromatiales</taxon>
        <taxon>Chromatiaceae</taxon>
        <taxon>Thiorhodovibrio</taxon>
    </lineage>
</organism>
<reference evidence="2 3" key="1">
    <citation type="journal article" date="2023" name="Microorganisms">
        <title>Thiorhodovibrio frisius and Trv. litoralis spp. nov., Two Novel Members from a Clade of Fastidious Purple Sulfur Bacteria That Exhibit Unique Red-Shifted Light-Harvesting Capabilities.</title>
        <authorList>
            <person name="Methner A."/>
            <person name="Kuzyk S.B."/>
            <person name="Petersen J."/>
            <person name="Bauer S."/>
            <person name="Brinkmann H."/>
            <person name="Sichau K."/>
            <person name="Wanner G."/>
            <person name="Wolf J."/>
            <person name="Neumann-Schaal M."/>
            <person name="Henke P."/>
            <person name="Tank M."/>
            <person name="Sproer C."/>
            <person name="Bunk B."/>
            <person name="Overmann J."/>
        </authorList>
    </citation>
    <scope>NUCLEOTIDE SEQUENCE [LARGE SCALE GENOMIC DNA]</scope>
    <source>
        <strain evidence="2 3">DSM 6702</strain>
    </source>
</reference>
<dbReference type="RefSeq" id="WP_328987042.1">
    <property type="nucleotide sequence ID" value="NZ_CP121472.1"/>
</dbReference>
<dbReference type="PANTHER" id="PTHR36558">
    <property type="entry name" value="GLR1098 PROTEIN"/>
    <property type="match status" value="1"/>
</dbReference>
<dbReference type="InterPro" id="IPR011335">
    <property type="entry name" value="Restrct_endonuc-II-like"/>
</dbReference>
<feature type="domain" description="Putative restriction endonuclease" evidence="1">
    <location>
        <begin position="13"/>
        <end position="165"/>
    </location>
</feature>
<proteinExistence type="predicted"/>
<name>A0ABZ0S7K2_9GAMM</name>
<keyword evidence="3" id="KW-1185">Reference proteome</keyword>
<dbReference type="Proteomes" id="UP001432180">
    <property type="component" value="Chromosome"/>
</dbReference>
<dbReference type="PANTHER" id="PTHR36558:SF1">
    <property type="entry name" value="RESTRICTION ENDONUCLEASE DOMAIN-CONTAINING PROTEIN-RELATED"/>
    <property type="match status" value="1"/>
</dbReference>
<sequence>MMNPAQQQKLPVADYLRGEDGAECRHEYIDGEVYVMTGASRAHGLILGNLHARVHERARGKKCQLFINDMKVRLQIAGQDIFYYPDLLLTCDPNDRETYYCTAPCLIIEVLSDSTERIDRREKLLAYQTIPSLQAYWLVAQNQRRVEIYRRRDQWRPDIFTSGEVALDCLDGTLSMDAIYEDVIDDHGH</sequence>
<dbReference type="Gene3D" id="3.90.1570.10">
    <property type="entry name" value="tt1808, chain A"/>
    <property type="match status" value="1"/>
</dbReference>
<protein>
    <recommendedName>
        <fullName evidence="1">Putative restriction endonuclease domain-containing protein</fullName>
    </recommendedName>
</protein>
<evidence type="ECO:0000259" key="1">
    <source>
        <dbReference type="Pfam" id="PF05685"/>
    </source>
</evidence>
<dbReference type="CDD" id="cd06260">
    <property type="entry name" value="DUF820-like"/>
    <property type="match status" value="1"/>
</dbReference>
<evidence type="ECO:0000313" key="2">
    <source>
        <dbReference type="EMBL" id="WPL16494.1"/>
    </source>
</evidence>
<dbReference type="InterPro" id="IPR012296">
    <property type="entry name" value="Nuclease_put_TT1808"/>
</dbReference>
<dbReference type="InterPro" id="IPR008538">
    <property type="entry name" value="Uma2"/>
</dbReference>
<accession>A0ABZ0S7K2</accession>
<dbReference type="SUPFAM" id="SSF52980">
    <property type="entry name" value="Restriction endonuclease-like"/>
    <property type="match status" value="1"/>
</dbReference>
<dbReference type="EMBL" id="CP121472">
    <property type="protein sequence ID" value="WPL16494.1"/>
    <property type="molecule type" value="Genomic_DNA"/>
</dbReference>
<dbReference type="Pfam" id="PF05685">
    <property type="entry name" value="Uma2"/>
    <property type="match status" value="1"/>
</dbReference>
<gene>
    <name evidence="2" type="ORF">Thiowin_01450</name>
</gene>
<evidence type="ECO:0000313" key="3">
    <source>
        <dbReference type="Proteomes" id="UP001432180"/>
    </source>
</evidence>